<dbReference type="PANTHER" id="PTHR35295">
    <property type="entry name" value="DNA LIGASE-LIKE PROTEIN"/>
    <property type="match status" value="1"/>
</dbReference>
<feature type="region of interest" description="Disordered" evidence="2">
    <location>
        <begin position="1"/>
        <end position="24"/>
    </location>
</feature>
<keyword evidence="1" id="KW-0175">Coiled coil</keyword>
<dbReference type="OMA" id="TMISEHE"/>
<sequence>MSSELKASRTHPVKPSKDVSTPAEELDLELSSDIKGILTALQQVRQKAHKDGQKKNKETIENLASEVKSQIDSKKQKLEREWQNLVKTATKTCKDYEAALQEEFAKYQAAKERFAKEKASHVQTYEDLFSKFEDEKDKLVARFEQQRKKDKTSFAELQKSCEEQIVVAENSLKKNKQEDKSFSILRQSLGSFLSNNSDDELDD</sequence>
<evidence type="ECO:0000313" key="4">
    <source>
        <dbReference type="Proteomes" id="UP000825935"/>
    </source>
</evidence>
<gene>
    <name evidence="3" type="ORF">KP509_30G065100</name>
</gene>
<name>A0A8T2R5I3_CERRI</name>
<protein>
    <submittedName>
        <fullName evidence="3">Uncharacterized protein</fullName>
    </submittedName>
</protein>
<dbReference type="PANTHER" id="PTHR35295:SF1">
    <property type="entry name" value="DNA LIGASE-LIKE PROTEIN"/>
    <property type="match status" value="1"/>
</dbReference>
<evidence type="ECO:0000313" key="3">
    <source>
        <dbReference type="EMBL" id="KAH7290813.1"/>
    </source>
</evidence>
<evidence type="ECO:0000256" key="2">
    <source>
        <dbReference type="SAM" id="MobiDB-lite"/>
    </source>
</evidence>
<dbReference type="OrthoDB" id="1897584at2759"/>
<reference evidence="3" key="1">
    <citation type="submission" date="2021-08" db="EMBL/GenBank/DDBJ databases">
        <title>WGS assembly of Ceratopteris richardii.</title>
        <authorList>
            <person name="Marchant D.B."/>
            <person name="Chen G."/>
            <person name="Jenkins J."/>
            <person name="Shu S."/>
            <person name="Leebens-Mack J."/>
            <person name="Grimwood J."/>
            <person name="Schmutz J."/>
            <person name="Soltis P."/>
            <person name="Soltis D."/>
            <person name="Chen Z.-H."/>
        </authorList>
    </citation>
    <scope>NUCLEOTIDE SEQUENCE</scope>
    <source>
        <strain evidence="3">Whitten #5841</strain>
        <tissue evidence="3">Leaf</tissue>
    </source>
</reference>
<comment type="caution">
    <text evidence="3">The sequence shown here is derived from an EMBL/GenBank/DDBJ whole genome shotgun (WGS) entry which is preliminary data.</text>
</comment>
<dbReference type="AlphaFoldDB" id="A0A8T2R5I3"/>
<accession>A0A8T2R5I3</accession>
<evidence type="ECO:0000256" key="1">
    <source>
        <dbReference type="SAM" id="Coils"/>
    </source>
</evidence>
<dbReference type="Proteomes" id="UP000825935">
    <property type="component" value="Chromosome 30"/>
</dbReference>
<feature type="coiled-coil region" evidence="1">
    <location>
        <begin position="57"/>
        <end position="117"/>
    </location>
</feature>
<dbReference type="EMBL" id="CM035435">
    <property type="protein sequence ID" value="KAH7290813.1"/>
    <property type="molecule type" value="Genomic_DNA"/>
</dbReference>
<organism evidence="3 4">
    <name type="scientific">Ceratopteris richardii</name>
    <name type="common">Triangle waterfern</name>
    <dbReference type="NCBI Taxonomy" id="49495"/>
    <lineage>
        <taxon>Eukaryota</taxon>
        <taxon>Viridiplantae</taxon>
        <taxon>Streptophyta</taxon>
        <taxon>Embryophyta</taxon>
        <taxon>Tracheophyta</taxon>
        <taxon>Polypodiopsida</taxon>
        <taxon>Polypodiidae</taxon>
        <taxon>Polypodiales</taxon>
        <taxon>Pteridineae</taxon>
        <taxon>Pteridaceae</taxon>
        <taxon>Parkerioideae</taxon>
        <taxon>Ceratopteris</taxon>
    </lineage>
</organism>
<keyword evidence="4" id="KW-1185">Reference proteome</keyword>
<proteinExistence type="predicted"/>